<feature type="region of interest" description="Disordered" evidence="5">
    <location>
        <begin position="1"/>
        <end position="24"/>
    </location>
</feature>
<dbReference type="SMART" id="SM00862">
    <property type="entry name" value="Trans_reg_C"/>
    <property type="match status" value="1"/>
</dbReference>
<gene>
    <name evidence="7" type="ordered locus">Mflv_2842</name>
</gene>
<keyword evidence="3 4" id="KW-0238">DNA-binding</keyword>
<dbReference type="Pfam" id="PF00486">
    <property type="entry name" value="Trans_reg_C"/>
    <property type="match status" value="1"/>
</dbReference>
<name>A4T1Y6_MYCGI</name>
<dbReference type="GO" id="GO:0006355">
    <property type="term" value="P:regulation of DNA-templated transcription"/>
    <property type="evidence" value="ECO:0007669"/>
    <property type="project" value="InterPro"/>
</dbReference>
<evidence type="ECO:0000256" key="1">
    <source>
        <dbReference type="ARBA" id="ARBA00022553"/>
    </source>
</evidence>
<dbReference type="SUPFAM" id="SSF52172">
    <property type="entry name" value="CheY-like"/>
    <property type="match status" value="1"/>
</dbReference>
<dbReference type="GO" id="GO:0005829">
    <property type="term" value="C:cytosol"/>
    <property type="evidence" value="ECO:0007669"/>
    <property type="project" value="TreeGrafter"/>
</dbReference>
<dbReference type="EMBL" id="CP000656">
    <property type="protein sequence ID" value="ABP45319.1"/>
    <property type="molecule type" value="Genomic_DNA"/>
</dbReference>
<dbReference type="Gene3D" id="3.40.50.2300">
    <property type="match status" value="1"/>
</dbReference>
<dbReference type="InterPro" id="IPR011006">
    <property type="entry name" value="CheY-like_superfamily"/>
</dbReference>
<feature type="compositionally biased region" description="Basic and acidic residues" evidence="5">
    <location>
        <begin position="1"/>
        <end position="13"/>
    </location>
</feature>
<accession>A4T1Y6</accession>
<protein>
    <submittedName>
        <fullName evidence="7">Response regulator receiver protein</fullName>
    </submittedName>
</protein>
<dbReference type="STRING" id="350054.Mflv_2842"/>
<keyword evidence="2" id="KW-0902">Two-component regulatory system</keyword>
<dbReference type="InterPro" id="IPR036388">
    <property type="entry name" value="WH-like_DNA-bd_sf"/>
</dbReference>
<sequence>MSREHALKADSRRHAGRPGCDLRSNNVDHDMLVVRTRVRNPVPGDARRRQEAATTIESHLGLGSAASPVAAAGRIRVLLVEPRRIYADMLAHRMHAGDFAVTVACSETAALTALRVVDPDVVVVCVGPSDQGAAVLDRVRQVAHGGVVALTDAEMAPLVSRVAVVAIGDSEMLSTRIRRALRHIGVCGAAGDTQRRQIDDLVVDVAARRVYQRGNVVQLTRTEFAILRALSDNPGEPVTCRRLQESLWGASHPGGRAALGVHVGNLRRKLGDDPTCPRYVRTVRGIGYCLVG</sequence>
<dbReference type="AlphaFoldDB" id="A4T1Y6"/>
<reference evidence="7" key="2">
    <citation type="journal article" date="2013" name="PLoS ONE">
        <title>A Gene Expression Study of the Activities of Aromatic Ring-Cleavage Dioxygenases in Mycobacterium gilvum PYR-GCK to Changes in Salinity and pH during Pyrene Degradation.</title>
        <authorList>
            <person name="Badejo A.C."/>
            <person name="Badejo A.O."/>
            <person name="Shin K.H."/>
            <person name="Chai Y.G."/>
        </authorList>
    </citation>
    <scope>NUCLEOTIDE SEQUENCE [LARGE SCALE GENOMIC DNA]</scope>
    <source>
        <strain evidence="7">PYR-GCK</strain>
    </source>
</reference>
<dbReference type="KEGG" id="mgi:Mflv_2842"/>
<dbReference type="InterPro" id="IPR016032">
    <property type="entry name" value="Sig_transdc_resp-reg_C-effctor"/>
</dbReference>
<dbReference type="PROSITE" id="PS51755">
    <property type="entry name" value="OMPR_PHOB"/>
    <property type="match status" value="1"/>
</dbReference>
<dbReference type="GO" id="GO:0000976">
    <property type="term" value="F:transcription cis-regulatory region binding"/>
    <property type="evidence" value="ECO:0007669"/>
    <property type="project" value="TreeGrafter"/>
</dbReference>
<dbReference type="HOGENOM" id="CLU_000445_30_4_11"/>
<dbReference type="Gene3D" id="1.10.10.10">
    <property type="entry name" value="Winged helix-like DNA-binding domain superfamily/Winged helix DNA-binding domain"/>
    <property type="match status" value="1"/>
</dbReference>
<dbReference type="PANTHER" id="PTHR48111">
    <property type="entry name" value="REGULATOR OF RPOS"/>
    <property type="match status" value="1"/>
</dbReference>
<evidence type="ECO:0000256" key="4">
    <source>
        <dbReference type="PROSITE-ProRule" id="PRU01091"/>
    </source>
</evidence>
<dbReference type="InterPro" id="IPR001867">
    <property type="entry name" value="OmpR/PhoB-type_DNA-bd"/>
</dbReference>
<reference evidence="7" key="1">
    <citation type="submission" date="2007-04" db="EMBL/GenBank/DDBJ databases">
        <authorList>
            <consortium name="US DOE Joint Genome Institute"/>
            <person name="Copeland A."/>
            <person name="Lucas S."/>
            <person name="Lapidus A."/>
            <person name="Barry K."/>
            <person name="Detter J.C."/>
            <person name="Glavina del Rio T."/>
            <person name="Hammon N."/>
            <person name="Israni S."/>
            <person name="Dalin E."/>
            <person name="Tice H."/>
            <person name="Pitluck S."/>
            <person name="Chain P."/>
            <person name="Malfatti S."/>
            <person name="Shin M."/>
            <person name="Vergez L."/>
            <person name="Schmutz J."/>
            <person name="Larimer F."/>
            <person name="Land M."/>
            <person name="Hauser L."/>
            <person name="Kyrpides N."/>
            <person name="Mikhailova N."/>
            <person name="Miller C."/>
            <person name="Richardson P."/>
        </authorList>
    </citation>
    <scope>NUCLEOTIDE SEQUENCE</scope>
    <source>
        <strain evidence="7">PYR-GCK</strain>
    </source>
</reference>
<evidence type="ECO:0000256" key="5">
    <source>
        <dbReference type="SAM" id="MobiDB-lite"/>
    </source>
</evidence>
<evidence type="ECO:0000259" key="6">
    <source>
        <dbReference type="PROSITE" id="PS51755"/>
    </source>
</evidence>
<keyword evidence="1" id="KW-0597">Phosphoprotein</keyword>
<organism evidence="7">
    <name type="scientific">Mycolicibacterium gilvum (strain PYR-GCK)</name>
    <name type="common">Mycobacterium gilvum (strain PYR-GCK)</name>
    <dbReference type="NCBI Taxonomy" id="350054"/>
    <lineage>
        <taxon>Bacteria</taxon>
        <taxon>Bacillati</taxon>
        <taxon>Actinomycetota</taxon>
        <taxon>Actinomycetes</taxon>
        <taxon>Mycobacteriales</taxon>
        <taxon>Mycobacteriaceae</taxon>
        <taxon>Mycolicibacterium</taxon>
    </lineage>
</organism>
<evidence type="ECO:0000256" key="3">
    <source>
        <dbReference type="ARBA" id="ARBA00023125"/>
    </source>
</evidence>
<dbReference type="CDD" id="cd00383">
    <property type="entry name" value="trans_reg_C"/>
    <property type="match status" value="1"/>
</dbReference>
<dbReference type="InterPro" id="IPR039420">
    <property type="entry name" value="WalR-like"/>
</dbReference>
<dbReference type="eggNOG" id="COG0745">
    <property type="taxonomic scope" value="Bacteria"/>
</dbReference>
<evidence type="ECO:0000256" key="2">
    <source>
        <dbReference type="ARBA" id="ARBA00023012"/>
    </source>
</evidence>
<dbReference type="GO" id="GO:0032993">
    <property type="term" value="C:protein-DNA complex"/>
    <property type="evidence" value="ECO:0007669"/>
    <property type="project" value="TreeGrafter"/>
</dbReference>
<proteinExistence type="predicted"/>
<evidence type="ECO:0000313" key="7">
    <source>
        <dbReference type="EMBL" id="ABP45319.1"/>
    </source>
</evidence>
<dbReference type="GO" id="GO:0000156">
    <property type="term" value="F:phosphorelay response regulator activity"/>
    <property type="evidence" value="ECO:0007669"/>
    <property type="project" value="TreeGrafter"/>
</dbReference>
<feature type="DNA-binding region" description="OmpR/PhoB-type" evidence="4">
    <location>
        <begin position="193"/>
        <end position="292"/>
    </location>
</feature>
<dbReference type="PANTHER" id="PTHR48111:SF40">
    <property type="entry name" value="PHOSPHATE REGULON TRANSCRIPTIONAL REGULATORY PROTEIN PHOB"/>
    <property type="match status" value="1"/>
</dbReference>
<dbReference type="SUPFAM" id="SSF46894">
    <property type="entry name" value="C-terminal effector domain of the bipartite response regulators"/>
    <property type="match status" value="1"/>
</dbReference>
<feature type="domain" description="OmpR/PhoB-type" evidence="6">
    <location>
        <begin position="193"/>
        <end position="292"/>
    </location>
</feature>